<feature type="transmembrane region" description="Helical" evidence="1">
    <location>
        <begin position="66"/>
        <end position="87"/>
    </location>
</feature>
<evidence type="ECO:0000259" key="2">
    <source>
        <dbReference type="Pfam" id="PF03372"/>
    </source>
</evidence>
<dbReference type="PANTHER" id="PTHR14859:SF15">
    <property type="entry name" value="ENDONUCLEASE_EXONUCLEASE_PHOSPHATASE DOMAIN-CONTAINING PROTEIN"/>
    <property type="match status" value="1"/>
</dbReference>
<dbReference type="InterPro" id="IPR036691">
    <property type="entry name" value="Endo/exonu/phosph_ase_sf"/>
</dbReference>
<name>A0ABV0JY97_9CYAN</name>
<dbReference type="PANTHER" id="PTHR14859">
    <property type="entry name" value="CALCOFLUOR WHITE HYPERSENSITIVE PROTEIN PRECURSOR"/>
    <property type="match status" value="1"/>
</dbReference>
<keyword evidence="1" id="KW-0812">Transmembrane</keyword>
<protein>
    <submittedName>
        <fullName evidence="3">Endonuclease/exonuclease/phosphatase family protein</fullName>
    </submittedName>
</protein>
<keyword evidence="3" id="KW-0378">Hydrolase</keyword>
<keyword evidence="1" id="KW-1133">Transmembrane helix</keyword>
<organism evidence="3 4">
    <name type="scientific">Funiculus sociatus GB2-A5</name>
    <dbReference type="NCBI Taxonomy" id="2933946"/>
    <lineage>
        <taxon>Bacteria</taxon>
        <taxon>Bacillati</taxon>
        <taxon>Cyanobacteriota</taxon>
        <taxon>Cyanophyceae</taxon>
        <taxon>Coleofasciculales</taxon>
        <taxon>Coleofasciculaceae</taxon>
        <taxon>Funiculus</taxon>
    </lineage>
</organism>
<accession>A0ABV0JY97</accession>
<evidence type="ECO:0000256" key="1">
    <source>
        <dbReference type="SAM" id="Phobius"/>
    </source>
</evidence>
<dbReference type="GO" id="GO:0004519">
    <property type="term" value="F:endonuclease activity"/>
    <property type="evidence" value="ECO:0007669"/>
    <property type="project" value="UniProtKB-KW"/>
</dbReference>
<feature type="transmembrane region" description="Helical" evidence="1">
    <location>
        <begin position="40"/>
        <end position="59"/>
    </location>
</feature>
<dbReference type="InterPro" id="IPR051916">
    <property type="entry name" value="GPI-anchor_lipid_remodeler"/>
</dbReference>
<keyword evidence="3" id="KW-0255">Endonuclease</keyword>
<dbReference type="RefSeq" id="WP_190427221.1">
    <property type="nucleotide sequence ID" value="NZ_JAMPKK010000080.1"/>
</dbReference>
<feature type="transmembrane region" description="Helical" evidence="1">
    <location>
        <begin position="7"/>
        <end position="28"/>
    </location>
</feature>
<keyword evidence="3" id="KW-0540">Nuclease</keyword>
<sequence>MLQRIPLIVATATLLALGLLSLLSYIAWFWPVELLTHFRVQYFISSLIVSSVLVILWRTHHLKSKILILAALLLVELNGIEVIPWYLPHPQQVVGKAAKPIRILSFNLNIQNNSDNEVIKLVRKNHPDVALFIEVDQDAVENLKAGLKDTLPYSFRSPGGGLALLSRFSIQQAKGDNFNGKGGHNLLATIEVDKEPIQLIGTHPLVPVKRQTFHSRNRQLAALSDYIRGVNQPLILVGDFNLTPWSPYYRRFINKTSLHNTRLGFGILPSWPRPATHVHFPSWLIPLVNISIDHCLVSKHFSVARIYTGGNANSDHASLVTDLVLR</sequence>
<gene>
    <name evidence="3" type="ORF">NDI37_24615</name>
</gene>
<reference evidence="3 4" key="1">
    <citation type="submission" date="2022-04" db="EMBL/GenBank/DDBJ databases">
        <title>Positive selection, recombination, and allopatry shape intraspecific diversity of widespread and dominant cyanobacteria.</title>
        <authorList>
            <person name="Wei J."/>
            <person name="Shu W."/>
            <person name="Hu C."/>
        </authorList>
    </citation>
    <scope>NUCLEOTIDE SEQUENCE [LARGE SCALE GENOMIC DNA]</scope>
    <source>
        <strain evidence="3 4">GB2-A5</strain>
    </source>
</reference>
<proteinExistence type="predicted"/>
<dbReference type="InterPro" id="IPR005135">
    <property type="entry name" value="Endo/exonuclease/phosphatase"/>
</dbReference>
<evidence type="ECO:0000313" key="4">
    <source>
        <dbReference type="Proteomes" id="UP001442494"/>
    </source>
</evidence>
<dbReference type="Gene3D" id="3.60.10.10">
    <property type="entry name" value="Endonuclease/exonuclease/phosphatase"/>
    <property type="match status" value="1"/>
</dbReference>
<dbReference type="EMBL" id="JAMPKK010000080">
    <property type="protein sequence ID" value="MEP0867636.1"/>
    <property type="molecule type" value="Genomic_DNA"/>
</dbReference>
<dbReference type="SUPFAM" id="SSF56219">
    <property type="entry name" value="DNase I-like"/>
    <property type="match status" value="1"/>
</dbReference>
<comment type="caution">
    <text evidence="3">The sequence shown here is derived from an EMBL/GenBank/DDBJ whole genome shotgun (WGS) entry which is preliminary data.</text>
</comment>
<feature type="domain" description="Endonuclease/exonuclease/phosphatase" evidence="2">
    <location>
        <begin position="104"/>
        <end position="316"/>
    </location>
</feature>
<keyword evidence="1" id="KW-0472">Membrane</keyword>
<dbReference type="Proteomes" id="UP001442494">
    <property type="component" value="Unassembled WGS sequence"/>
</dbReference>
<evidence type="ECO:0000313" key="3">
    <source>
        <dbReference type="EMBL" id="MEP0867636.1"/>
    </source>
</evidence>
<keyword evidence="4" id="KW-1185">Reference proteome</keyword>
<dbReference type="Pfam" id="PF03372">
    <property type="entry name" value="Exo_endo_phos"/>
    <property type="match status" value="1"/>
</dbReference>